<dbReference type="OrthoDB" id="2655622at2759"/>
<dbReference type="Proteomes" id="UP000305948">
    <property type="component" value="Unassembled WGS sequence"/>
</dbReference>
<evidence type="ECO:0000313" key="2">
    <source>
        <dbReference type="Proteomes" id="UP000305948"/>
    </source>
</evidence>
<proteinExistence type="predicted"/>
<sequence length="380" mass="42917">MLISAAGHALMPVVLDYDVEGGLQEAQELAEEQARRQEEGADGTVEEPSAEDDLRIIHDHRFHHGCTQRIPESVNGEEKGAQQEASKPAQAWTAGALFRLSSIRSAGSPPPATYAYLKTYYALSPDNLQFIEIDFSLPGNVSRRHKNALADARRTLENITEIFEGSSPIRFSSFSRRTPTVFEAVIGDDLMDWISRNTVRRYFFLLACGSVTSADGMLANVREECQRLRITDGFAFTGARFLMEEVTSFSIQFTQRVVVQGADTEKVLRTILNASHPLELRNDVIWFHTHPVDGQVKFRQVAYWTNLTSIFGTRVPMQCPHCFVLRRWRLEGKRNLFQGANTRIVCEVCKGAIAIDHPEYQRLPGTVEGEWVMQGPWRLE</sequence>
<reference evidence="1 2" key="1">
    <citation type="journal article" date="2019" name="Nat. Ecol. Evol.">
        <title>Megaphylogeny resolves global patterns of mushroom evolution.</title>
        <authorList>
            <person name="Varga T."/>
            <person name="Krizsan K."/>
            <person name="Foldi C."/>
            <person name="Dima B."/>
            <person name="Sanchez-Garcia M."/>
            <person name="Sanchez-Ramirez S."/>
            <person name="Szollosi G.J."/>
            <person name="Szarkandi J.G."/>
            <person name="Papp V."/>
            <person name="Albert L."/>
            <person name="Andreopoulos W."/>
            <person name="Angelini C."/>
            <person name="Antonin V."/>
            <person name="Barry K.W."/>
            <person name="Bougher N.L."/>
            <person name="Buchanan P."/>
            <person name="Buyck B."/>
            <person name="Bense V."/>
            <person name="Catcheside P."/>
            <person name="Chovatia M."/>
            <person name="Cooper J."/>
            <person name="Damon W."/>
            <person name="Desjardin D."/>
            <person name="Finy P."/>
            <person name="Geml J."/>
            <person name="Haridas S."/>
            <person name="Hughes K."/>
            <person name="Justo A."/>
            <person name="Karasinski D."/>
            <person name="Kautmanova I."/>
            <person name="Kiss B."/>
            <person name="Kocsube S."/>
            <person name="Kotiranta H."/>
            <person name="LaButti K.M."/>
            <person name="Lechner B.E."/>
            <person name="Liimatainen K."/>
            <person name="Lipzen A."/>
            <person name="Lukacs Z."/>
            <person name="Mihaltcheva S."/>
            <person name="Morgado L.N."/>
            <person name="Niskanen T."/>
            <person name="Noordeloos M.E."/>
            <person name="Ohm R.A."/>
            <person name="Ortiz-Santana B."/>
            <person name="Ovrebo C."/>
            <person name="Racz N."/>
            <person name="Riley R."/>
            <person name="Savchenko A."/>
            <person name="Shiryaev A."/>
            <person name="Soop K."/>
            <person name="Spirin V."/>
            <person name="Szebenyi C."/>
            <person name="Tomsovsky M."/>
            <person name="Tulloss R.E."/>
            <person name="Uehling J."/>
            <person name="Grigoriev I.V."/>
            <person name="Vagvolgyi C."/>
            <person name="Papp T."/>
            <person name="Martin F.M."/>
            <person name="Miettinen O."/>
            <person name="Hibbett D.S."/>
            <person name="Nagy L.G."/>
        </authorList>
    </citation>
    <scope>NUCLEOTIDE SEQUENCE [LARGE SCALE GENOMIC DNA]</scope>
    <source>
        <strain evidence="1 2">OMC1185</strain>
    </source>
</reference>
<gene>
    <name evidence="1" type="ORF">OE88DRAFT_1649245</name>
</gene>
<accession>A0A5C3MND3</accession>
<dbReference type="EMBL" id="ML213541">
    <property type="protein sequence ID" value="TFK45558.1"/>
    <property type="molecule type" value="Genomic_DNA"/>
</dbReference>
<name>A0A5C3MND3_9AGAM</name>
<keyword evidence="2" id="KW-1185">Reference proteome</keyword>
<evidence type="ECO:0000313" key="1">
    <source>
        <dbReference type="EMBL" id="TFK45558.1"/>
    </source>
</evidence>
<protein>
    <submittedName>
        <fullName evidence="1">Uncharacterized protein</fullName>
    </submittedName>
</protein>
<dbReference type="AlphaFoldDB" id="A0A5C3MND3"/>
<dbReference type="STRING" id="5364.A0A5C3MND3"/>
<organism evidence="1 2">
    <name type="scientific">Heliocybe sulcata</name>
    <dbReference type="NCBI Taxonomy" id="5364"/>
    <lineage>
        <taxon>Eukaryota</taxon>
        <taxon>Fungi</taxon>
        <taxon>Dikarya</taxon>
        <taxon>Basidiomycota</taxon>
        <taxon>Agaricomycotina</taxon>
        <taxon>Agaricomycetes</taxon>
        <taxon>Gloeophyllales</taxon>
        <taxon>Gloeophyllaceae</taxon>
        <taxon>Heliocybe</taxon>
    </lineage>
</organism>